<dbReference type="RefSeq" id="WP_344926023.1">
    <property type="nucleotide sequence ID" value="NZ_BAAAYK010000038.1"/>
</dbReference>
<protein>
    <recommendedName>
        <fullName evidence="3">SalK</fullName>
    </recommendedName>
</protein>
<accession>A0ABP6RMW1</accession>
<keyword evidence="2" id="KW-1185">Reference proteome</keyword>
<evidence type="ECO:0008006" key="3">
    <source>
        <dbReference type="Google" id="ProtNLM"/>
    </source>
</evidence>
<dbReference type="NCBIfam" id="NF047719">
    <property type="entry name" value="SCO6745_fam_HTH"/>
    <property type="match status" value="1"/>
</dbReference>
<reference evidence="2" key="1">
    <citation type="journal article" date="2019" name="Int. J. Syst. Evol. Microbiol.">
        <title>The Global Catalogue of Microorganisms (GCM) 10K type strain sequencing project: providing services to taxonomists for standard genome sequencing and annotation.</title>
        <authorList>
            <consortium name="The Broad Institute Genomics Platform"/>
            <consortium name="The Broad Institute Genome Sequencing Center for Infectious Disease"/>
            <person name="Wu L."/>
            <person name="Ma J."/>
        </authorList>
    </citation>
    <scope>NUCLEOTIDE SEQUENCE [LARGE SCALE GENOMIC DNA]</scope>
    <source>
        <strain evidence="2">JCM 9687</strain>
    </source>
</reference>
<evidence type="ECO:0000313" key="2">
    <source>
        <dbReference type="Proteomes" id="UP001500483"/>
    </source>
</evidence>
<dbReference type="EMBL" id="BAAAYK010000038">
    <property type="protein sequence ID" value="GAA3356821.1"/>
    <property type="molecule type" value="Genomic_DNA"/>
</dbReference>
<organism evidence="1 2">
    <name type="scientific">Saccharopolyspora gregorii</name>
    <dbReference type="NCBI Taxonomy" id="33914"/>
    <lineage>
        <taxon>Bacteria</taxon>
        <taxon>Bacillati</taxon>
        <taxon>Actinomycetota</taxon>
        <taxon>Actinomycetes</taxon>
        <taxon>Pseudonocardiales</taxon>
        <taxon>Pseudonocardiaceae</taxon>
        <taxon>Saccharopolyspora</taxon>
    </lineage>
</organism>
<proteinExistence type="predicted"/>
<gene>
    <name evidence="1" type="ORF">GCM10020366_22340</name>
</gene>
<dbReference type="InterPro" id="IPR054058">
    <property type="entry name" value="HTH_67"/>
</dbReference>
<name>A0ABP6RMW1_9PSEU</name>
<dbReference type="Pfam" id="PF21863">
    <property type="entry name" value="HTH_67"/>
    <property type="match status" value="1"/>
</dbReference>
<evidence type="ECO:0000313" key="1">
    <source>
        <dbReference type="EMBL" id="GAA3356821.1"/>
    </source>
</evidence>
<sequence length="297" mass="32245">MTEQHADVTPGTELARPCHRSLEPLHSLIYFSPEAEEEFGALGLDGTRMRYFAGRAAPMGAVGAGVVAATFYNFNPRVIAEVIPHAWTITTPEAVVAARFRAADTALRKLLGPETIVSEELAEAAALARRATEACRPEARPLYAGHADLEWPDEPHLVLWHAQSLLREHRGDGHLMVLQAAGLTGLQALVLQSASGEGLARQFSQASRGWSDEEWAQAQRELADRGLLDADGELTERGVAFREDVEQRTDALAAAPWAHLGAENAQRLAGYGKKLSTQVLKAGAFPKGTFAREKRVE</sequence>
<comment type="caution">
    <text evidence="1">The sequence shown here is derived from an EMBL/GenBank/DDBJ whole genome shotgun (WGS) entry which is preliminary data.</text>
</comment>
<dbReference type="Proteomes" id="UP001500483">
    <property type="component" value="Unassembled WGS sequence"/>
</dbReference>